<keyword evidence="8 11" id="KW-0648">Protein biosynthesis</keyword>
<dbReference type="GO" id="GO:0000287">
    <property type="term" value="F:magnesium ion binding"/>
    <property type="evidence" value="ECO:0007669"/>
    <property type="project" value="UniProtKB-UniRule"/>
</dbReference>
<feature type="binding site" evidence="11">
    <location>
        <position position="373"/>
    </location>
    <ligand>
        <name>Mg(2+)</name>
        <dbReference type="ChEBI" id="CHEBI:18420"/>
        <note>shared with alpha subunit</note>
    </ligand>
</feature>
<dbReference type="InterPro" id="IPR004532">
    <property type="entry name" value="Phe-tRNA-ligase_IIc_bsu_bact"/>
</dbReference>
<dbReference type="Pfam" id="PF03483">
    <property type="entry name" value="B3_4"/>
    <property type="match status" value="1"/>
</dbReference>
<dbReference type="InterPro" id="IPR009061">
    <property type="entry name" value="DNA-bd_dom_put_sf"/>
</dbReference>
<evidence type="ECO:0000256" key="3">
    <source>
        <dbReference type="ARBA" id="ARBA00022598"/>
    </source>
</evidence>
<evidence type="ECO:0000256" key="2">
    <source>
        <dbReference type="ARBA" id="ARBA00011209"/>
    </source>
</evidence>
<dbReference type="NCBIfam" id="TIGR00472">
    <property type="entry name" value="pheT_bact"/>
    <property type="match status" value="1"/>
</dbReference>
<evidence type="ECO:0000256" key="6">
    <source>
        <dbReference type="ARBA" id="ARBA00022840"/>
    </source>
</evidence>
<comment type="subunit">
    <text evidence="2 11">Tetramer of two alpha and two beta subunits.</text>
</comment>
<dbReference type="InterPro" id="IPR041616">
    <property type="entry name" value="PheRS_beta_core"/>
</dbReference>
<comment type="cofactor">
    <cofactor evidence="11">
        <name>Mg(2+)</name>
        <dbReference type="ChEBI" id="CHEBI:18420"/>
    </cofactor>
    <text evidence="11">Binds 2 magnesium ions per tetramer.</text>
</comment>
<dbReference type="SUPFAM" id="SSF55681">
    <property type="entry name" value="Class II aaRS and biotin synthetases"/>
    <property type="match status" value="1"/>
</dbReference>
<dbReference type="HAMAP" id="MF_00283">
    <property type="entry name" value="Phe_tRNA_synth_beta1"/>
    <property type="match status" value="1"/>
</dbReference>
<organism evidence="14 15">
    <name type="scientific">Candidatus Gottesmanbacteria bacterium RIFCSPLOWO2_01_FULL_39_12b</name>
    <dbReference type="NCBI Taxonomy" id="1798388"/>
    <lineage>
        <taxon>Bacteria</taxon>
        <taxon>Candidatus Gottesmaniibacteriota</taxon>
    </lineage>
</organism>
<keyword evidence="5 11" id="KW-0547">Nucleotide-binding</keyword>
<dbReference type="SUPFAM" id="SSF54991">
    <property type="entry name" value="Anticodon-binding domain of PheRS"/>
    <property type="match status" value="1"/>
</dbReference>
<evidence type="ECO:0000256" key="5">
    <source>
        <dbReference type="ARBA" id="ARBA00022741"/>
    </source>
</evidence>
<dbReference type="Gene3D" id="3.50.40.10">
    <property type="entry name" value="Phenylalanyl-trna Synthetase, Chain B, domain 3"/>
    <property type="match status" value="1"/>
</dbReference>
<dbReference type="PROSITE" id="PS51483">
    <property type="entry name" value="B5"/>
    <property type="match status" value="1"/>
</dbReference>
<keyword evidence="6 11" id="KW-0067">ATP-binding</keyword>
<keyword evidence="11" id="KW-0963">Cytoplasm</keyword>
<dbReference type="Gene3D" id="3.30.56.10">
    <property type="match status" value="2"/>
</dbReference>
<comment type="similarity">
    <text evidence="1 11">Belongs to the phenylalanyl-tRNA synthetase beta subunit family. Type 1 subfamily.</text>
</comment>
<dbReference type="Pfam" id="PF03147">
    <property type="entry name" value="FDX-ACB"/>
    <property type="match status" value="1"/>
</dbReference>
<dbReference type="InterPro" id="IPR005147">
    <property type="entry name" value="tRNA_synthase_B5-dom"/>
</dbReference>
<feature type="binding site" evidence="11">
    <location>
        <position position="372"/>
    </location>
    <ligand>
        <name>Mg(2+)</name>
        <dbReference type="ChEBI" id="CHEBI:18420"/>
        <note>shared with alpha subunit</note>
    </ligand>
</feature>
<evidence type="ECO:0000259" key="12">
    <source>
        <dbReference type="PROSITE" id="PS51447"/>
    </source>
</evidence>
<reference evidence="14 15" key="1">
    <citation type="journal article" date="2016" name="Nat. Commun.">
        <title>Thousands of microbial genomes shed light on interconnected biogeochemical processes in an aquifer system.</title>
        <authorList>
            <person name="Anantharaman K."/>
            <person name="Brown C.T."/>
            <person name="Hug L.A."/>
            <person name="Sharon I."/>
            <person name="Castelle C.J."/>
            <person name="Probst A.J."/>
            <person name="Thomas B.C."/>
            <person name="Singh A."/>
            <person name="Wilkins M.J."/>
            <person name="Karaoz U."/>
            <person name="Brodie E.L."/>
            <person name="Williams K.H."/>
            <person name="Hubbard S.S."/>
            <person name="Banfield J.F."/>
        </authorList>
    </citation>
    <scope>NUCLEOTIDE SEQUENCE [LARGE SCALE GENOMIC DNA]</scope>
</reference>
<dbReference type="EC" id="6.1.1.20" evidence="11"/>
<sequence length="681" mass="77122">MNILVPDSWLRQYLETPATPSQIKDSLSLCGPSVERVEKKGDDYIYEIEITSNRVDMASVLGIAREAAAILPKFGIPAKLKTPKLNENINSESSETLPLEVIDENKLCYRVLAIVINNVKVSKSPDLIRDRLEKSGLRCLNNLIDITNYVMLELGHPTHVFDYDRIKTGKLIIRKAKKDEEIVTFDGKHCPVDERDVVIDDGTGRLIDLPGIMGTENSVVTDQTHRIVFFIESNNAVNIRRTSMRLSLRTLAATINEKRPDPETAKMAMLRGIELFKKFTGGKINSNLIDLYPSPSQPKQIKVSTLFINERLGIELTKSEIVSILESLSFQVSEQTKSGSDLDLPKGLTSAINVTPPSFRQFDVAIPEDIVEEVARIYGYHNLPGQLMEGKIPVFSQSKDLIIEDMIKKALKFWGYTEVYNYSFISKELIVKTGMRTDNHLKLSNPLTSEIEYMRLSLIPSLIETFRKNINLKKQLQFFELAKVYVPQITELPKESSMLGIITNRGFYEIKGVIDALLKEIGVAGYKLSDNLDNFWHPTQSASFNSNNQTIARFGRIHPDLVNNFILNGDCFLAELNIDSIKEMPVRTKKYSPIPLYPPAIEDLTLYLPLKTKIGDIIAEIKRQKLITKVELVDNYKNSVTLRITYQDPNRNLTSQNIRKLRLGILSELLGKFKVSLKTKN</sequence>
<dbReference type="PROSITE" id="PS51447">
    <property type="entry name" value="FDX_ACB"/>
    <property type="match status" value="1"/>
</dbReference>
<dbReference type="GO" id="GO:0003723">
    <property type="term" value="F:RNA binding"/>
    <property type="evidence" value="ECO:0007669"/>
    <property type="project" value="InterPro"/>
</dbReference>
<dbReference type="SUPFAM" id="SSF46955">
    <property type="entry name" value="Putative DNA-binding domain"/>
    <property type="match status" value="2"/>
</dbReference>
<dbReference type="InterPro" id="IPR020825">
    <property type="entry name" value="Phe-tRNA_synthase-like_B3/B4"/>
</dbReference>
<dbReference type="CDD" id="cd00769">
    <property type="entry name" value="PheRS_beta_core"/>
    <property type="match status" value="1"/>
</dbReference>
<evidence type="ECO:0000256" key="9">
    <source>
        <dbReference type="ARBA" id="ARBA00023146"/>
    </source>
</evidence>
<dbReference type="Proteomes" id="UP000176609">
    <property type="component" value="Unassembled WGS sequence"/>
</dbReference>
<feature type="binding site" evidence="11">
    <location>
        <position position="363"/>
    </location>
    <ligand>
        <name>Mg(2+)</name>
        <dbReference type="ChEBI" id="CHEBI:18420"/>
        <note>shared with alpha subunit</note>
    </ligand>
</feature>
<dbReference type="GO" id="GO:0005524">
    <property type="term" value="F:ATP binding"/>
    <property type="evidence" value="ECO:0007669"/>
    <property type="project" value="UniProtKB-UniRule"/>
</dbReference>
<dbReference type="Gene3D" id="3.30.70.380">
    <property type="entry name" value="Ferrodoxin-fold anticodon-binding domain"/>
    <property type="match status" value="1"/>
</dbReference>
<dbReference type="GO" id="GO:0004826">
    <property type="term" value="F:phenylalanine-tRNA ligase activity"/>
    <property type="evidence" value="ECO:0007669"/>
    <property type="project" value="UniProtKB-UniRule"/>
</dbReference>
<gene>
    <name evidence="11" type="primary">pheT</name>
    <name evidence="14" type="ORF">A2960_02130</name>
</gene>
<dbReference type="SUPFAM" id="SSF56037">
    <property type="entry name" value="PheT/TilS domain"/>
    <property type="match status" value="1"/>
</dbReference>
<dbReference type="InterPro" id="IPR036690">
    <property type="entry name" value="Fdx_antiC-bd_sf"/>
</dbReference>
<evidence type="ECO:0000256" key="11">
    <source>
        <dbReference type="HAMAP-Rule" id="MF_00283"/>
    </source>
</evidence>
<accession>A0A1F6AQF2</accession>
<feature type="domain" description="B5" evidence="13">
    <location>
        <begin position="296"/>
        <end position="385"/>
    </location>
</feature>
<evidence type="ECO:0000256" key="7">
    <source>
        <dbReference type="ARBA" id="ARBA00022842"/>
    </source>
</evidence>
<keyword evidence="7 11" id="KW-0460">Magnesium</keyword>
<feature type="domain" description="FDX-ACB" evidence="12">
    <location>
        <begin position="595"/>
        <end position="678"/>
    </location>
</feature>
<dbReference type="PANTHER" id="PTHR10947">
    <property type="entry name" value="PHENYLALANYL-TRNA SYNTHETASE BETA CHAIN AND LEUCINE-RICH REPEAT-CONTAINING PROTEIN 47"/>
    <property type="match status" value="1"/>
</dbReference>
<evidence type="ECO:0000259" key="13">
    <source>
        <dbReference type="PROSITE" id="PS51483"/>
    </source>
</evidence>
<comment type="caution">
    <text evidence="14">The sequence shown here is derived from an EMBL/GenBank/DDBJ whole genome shotgun (WGS) entry which is preliminary data.</text>
</comment>
<dbReference type="PANTHER" id="PTHR10947:SF0">
    <property type="entry name" value="PHENYLALANINE--TRNA LIGASE BETA SUBUNIT"/>
    <property type="match status" value="1"/>
</dbReference>
<dbReference type="SMART" id="SM00873">
    <property type="entry name" value="B3_4"/>
    <property type="match status" value="1"/>
</dbReference>
<dbReference type="EMBL" id="MFJR01000007">
    <property type="protein sequence ID" value="OGG26921.1"/>
    <property type="molecule type" value="Genomic_DNA"/>
</dbReference>
<dbReference type="SMART" id="SM00874">
    <property type="entry name" value="B5"/>
    <property type="match status" value="1"/>
</dbReference>
<feature type="binding site" evidence="11">
    <location>
        <position position="369"/>
    </location>
    <ligand>
        <name>Mg(2+)</name>
        <dbReference type="ChEBI" id="CHEBI:18420"/>
        <note>shared with alpha subunit</note>
    </ligand>
</feature>
<dbReference type="InterPro" id="IPR045864">
    <property type="entry name" value="aa-tRNA-synth_II/BPL/LPL"/>
</dbReference>
<name>A0A1F6AQF2_9BACT</name>
<evidence type="ECO:0000313" key="15">
    <source>
        <dbReference type="Proteomes" id="UP000176609"/>
    </source>
</evidence>
<dbReference type="SMART" id="SM00896">
    <property type="entry name" value="FDX-ACB"/>
    <property type="match status" value="1"/>
</dbReference>
<comment type="catalytic activity">
    <reaction evidence="10 11">
        <text>tRNA(Phe) + L-phenylalanine + ATP = L-phenylalanyl-tRNA(Phe) + AMP + diphosphate + H(+)</text>
        <dbReference type="Rhea" id="RHEA:19413"/>
        <dbReference type="Rhea" id="RHEA-COMP:9668"/>
        <dbReference type="Rhea" id="RHEA-COMP:9699"/>
        <dbReference type="ChEBI" id="CHEBI:15378"/>
        <dbReference type="ChEBI" id="CHEBI:30616"/>
        <dbReference type="ChEBI" id="CHEBI:33019"/>
        <dbReference type="ChEBI" id="CHEBI:58095"/>
        <dbReference type="ChEBI" id="CHEBI:78442"/>
        <dbReference type="ChEBI" id="CHEBI:78531"/>
        <dbReference type="ChEBI" id="CHEBI:456215"/>
        <dbReference type="EC" id="6.1.1.20"/>
    </reaction>
</comment>
<evidence type="ECO:0000256" key="10">
    <source>
        <dbReference type="ARBA" id="ARBA00049255"/>
    </source>
</evidence>
<dbReference type="GO" id="GO:0009328">
    <property type="term" value="C:phenylalanine-tRNA ligase complex"/>
    <property type="evidence" value="ECO:0007669"/>
    <property type="project" value="TreeGrafter"/>
</dbReference>
<keyword evidence="4 11" id="KW-0479">Metal-binding</keyword>
<dbReference type="InterPro" id="IPR045060">
    <property type="entry name" value="Phe-tRNA-ligase_IIc_bsu"/>
</dbReference>
<evidence type="ECO:0000256" key="4">
    <source>
        <dbReference type="ARBA" id="ARBA00022723"/>
    </source>
</evidence>
<protein>
    <recommendedName>
        <fullName evidence="11">Phenylalanine--tRNA ligase beta subunit</fullName>
        <ecNumber evidence="11">6.1.1.20</ecNumber>
    </recommendedName>
    <alternativeName>
        <fullName evidence="11">Phenylalanyl-tRNA synthetase beta subunit</fullName>
        <shortName evidence="11">PheRS</shortName>
    </alternativeName>
</protein>
<proteinExistence type="inferred from homology"/>
<keyword evidence="3 11" id="KW-0436">Ligase</keyword>
<dbReference type="GO" id="GO:0006432">
    <property type="term" value="P:phenylalanyl-tRNA aminoacylation"/>
    <property type="evidence" value="ECO:0007669"/>
    <property type="project" value="UniProtKB-UniRule"/>
</dbReference>
<evidence type="ECO:0000256" key="1">
    <source>
        <dbReference type="ARBA" id="ARBA00008653"/>
    </source>
</evidence>
<dbReference type="InterPro" id="IPR005121">
    <property type="entry name" value="Fdx_antiC-bd"/>
</dbReference>
<evidence type="ECO:0000256" key="8">
    <source>
        <dbReference type="ARBA" id="ARBA00022917"/>
    </source>
</evidence>
<dbReference type="Gene3D" id="3.30.930.10">
    <property type="entry name" value="Bira Bifunctional Protein, Domain 2"/>
    <property type="match status" value="1"/>
</dbReference>
<comment type="subcellular location">
    <subcellularLocation>
        <location evidence="11">Cytoplasm</location>
    </subcellularLocation>
</comment>
<evidence type="ECO:0000313" key="14">
    <source>
        <dbReference type="EMBL" id="OGG26921.1"/>
    </source>
</evidence>
<dbReference type="InterPro" id="IPR005146">
    <property type="entry name" value="B3/B4_tRNA-bd"/>
</dbReference>
<keyword evidence="9 11" id="KW-0030">Aminoacyl-tRNA synthetase</keyword>
<dbReference type="Pfam" id="PF17759">
    <property type="entry name" value="tRNA_synthFbeta"/>
    <property type="match status" value="1"/>
</dbReference>
<dbReference type="AlphaFoldDB" id="A0A1F6AQF2"/>
<dbReference type="Pfam" id="PF03484">
    <property type="entry name" value="B5"/>
    <property type="match status" value="1"/>
</dbReference>